<sequence>MPQELSARVGVSDQQAALEFQLALVGLHDLRAARLKPFGGLMSCAPCGHGRLRWVKEEEPFSPSLRIAIN</sequence>
<gene>
    <name evidence="1" type="ORF">GCM10012289_65030</name>
</gene>
<reference evidence="1" key="2">
    <citation type="submission" date="2020-09" db="EMBL/GenBank/DDBJ databases">
        <authorList>
            <person name="Sun Q."/>
            <person name="Zhou Y."/>
        </authorList>
    </citation>
    <scope>NUCLEOTIDE SEQUENCE</scope>
    <source>
        <strain evidence="1">CGMCC 4.7368</strain>
    </source>
</reference>
<organism evidence="1 2">
    <name type="scientific">Nonomuraea cavernae</name>
    <dbReference type="NCBI Taxonomy" id="2045107"/>
    <lineage>
        <taxon>Bacteria</taxon>
        <taxon>Bacillati</taxon>
        <taxon>Actinomycetota</taxon>
        <taxon>Actinomycetes</taxon>
        <taxon>Streptosporangiales</taxon>
        <taxon>Streptosporangiaceae</taxon>
        <taxon>Nonomuraea</taxon>
    </lineage>
</organism>
<accession>A0A918DQA2</accession>
<name>A0A918DQA2_9ACTN</name>
<proteinExistence type="predicted"/>
<reference evidence="1" key="1">
    <citation type="journal article" date="2014" name="Int. J. Syst. Evol. Microbiol.">
        <title>Complete genome sequence of Corynebacterium casei LMG S-19264T (=DSM 44701T), isolated from a smear-ripened cheese.</title>
        <authorList>
            <consortium name="US DOE Joint Genome Institute (JGI-PGF)"/>
            <person name="Walter F."/>
            <person name="Albersmeier A."/>
            <person name="Kalinowski J."/>
            <person name="Ruckert C."/>
        </authorList>
    </citation>
    <scope>NUCLEOTIDE SEQUENCE</scope>
    <source>
        <strain evidence="1">CGMCC 4.7368</strain>
    </source>
</reference>
<dbReference type="EMBL" id="BMNH01000029">
    <property type="protein sequence ID" value="GGO79812.1"/>
    <property type="molecule type" value="Genomic_DNA"/>
</dbReference>
<evidence type="ECO:0000313" key="2">
    <source>
        <dbReference type="Proteomes" id="UP000646523"/>
    </source>
</evidence>
<dbReference type="Proteomes" id="UP000646523">
    <property type="component" value="Unassembled WGS sequence"/>
</dbReference>
<protein>
    <submittedName>
        <fullName evidence="1">Uncharacterized protein</fullName>
    </submittedName>
</protein>
<keyword evidence="2" id="KW-1185">Reference proteome</keyword>
<evidence type="ECO:0000313" key="1">
    <source>
        <dbReference type="EMBL" id="GGO79812.1"/>
    </source>
</evidence>
<comment type="caution">
    <text evidence="1">The sequence shown here is derived from an EMBL/GenBank/DDBJ whole genome shotgun (WGS) entry which is preliminary data.</text>
</comment>
<dbReference type="AlphaFoldDB" id="A0A918DQA2"/>